<protein>
    <submittedName>
        <fullName evidence="1">Uncharacterized protein</fullName>
    </submittedName>
</protein>
<dbReference type="EMBL" id="AAGACD010000016">
    <property type="protein sequence ID" value="EBL7519097.1"/>
    <property type="molecule type" value="Genomic_DNA"/>
</dbReference>
<organism evidence="1">
    <name type="scientific">Salmonella enterica</name>
    <name type="common">Salmonella choleraesuis</name>
    <dbReference type="NCBI Taxonomy" id="28901"/>
    <lineage>
        <taxon>Bacteria</taxon>
        <taxon>Pseudomonadati</taxon>
        <taxon>Pseudomonadota</taxon>
        <taxon>Gammaproteobacteria</taxon>
        <taxon>Enterobacterales</taxon>
        <taxon>Enterobacteriaceae</taxon>
        <taxon>Salmonella</taxon>
    </lineage>
</organism>
<proteinExistence type="predicted"/>
<dbReference type="AlphaFoldDB" id="A0A5T4LPV9"/>
<sequence length="187" mass="21215">MSDGVKKRQNMYLFCEDNYIREGLKYLRSVVVKPGLDSNVFPEPGGLIAIVPGRSSTADRIRVLSLSRLLPQYPHWHGIVLHDGISGTGCYFTRLTGLPVINLQQAEHDLETAIQEIGKQNTGSVSACVKNLTQRQWVAIRDSLDGYMPSDSKHNRQTLFTHRRKALDKLNLRHMHEFRRVVSGCLF</sequence>
<gene>
    <name evidence="1" type="ORF">C1B90_24060</name>
</gene>
<accession>A0A5T4LPV9</accession>
<name>A0A5T4LPV9_SALER</name>
<comment type="caution">
    <text evidence="1">The sequence shown here is derived from an EMBL/GenBank/DDBJ whole genome shotgun (WGS) entry which is preliminary data.</text>
</comment>
<evidence type="ECO:0000313" key="1">
    <source>
        <dbReference type="EMBL" id="EBL7519097.1"/>
    </source>
</evidence>
<reference evidence="1" key="1">
    <citation type="submission" date="2018-07" db="EMBL/GenBank/DDBJ databases">
        <authorList>
            <consortium name="PulseNet: The National Subtyping Network for Foodborne Disease Surveillance"/>
            <person name="Tarr C.L."/>
            <person name="Trees E."/>
            <person name="Katz L.S."/>
            <person name="Carleton-Romer H.A."/>
            <person name="Stroika S."/>
            <person name="Kucerova Z."/>
            <person name="Roache K.F."/>
            <person name="Sabol A.L."/>
            <person name="Besser J."/>
            <person name="Gerner-Smidt P."/>
        </authorList>
    </citation>
    <scope>NUCLEOTIDE SEQUENCE</scope>
    <source>
        <strain evidence="1">PNUSAS031704</strain>
    </source>
</reference>